<organism evidence="2 3">
    <name type="scientific">Irregularibacter muris</name>
    <dbReference type="NCBI Taxonomy" id="1796619"/>
    <lineage>
        <taxon>Bacteria</taxon>
        <taxon>Bacillati</taxon>
        <taxon>Bacillota</taxon>
        <taxon>Clostridia</taxon>
        <taxon>Eubacteriales</taxon>
        <taxon>Eubacteriaceae</taxon>
        <taxon>Irregularibacter</taxon>
    </lineage>
</organism>
<feature type="transmembrane region" description="Helical" evidence="1">
    <location>
        <begin position="345"/>
        <end position="369"/>
    </location>
</feature>
<feature type="transmembrane region" description="Helical" evidence="1">
    <location>
        <begin position="145"/>
        <end position="170"/>
    </location>
</feature>
<accession>A0AAE3HDL8</accession>
<feature type="transmembrane region" description="Helical" evidence="1">
    <location>
        <begin position="21"/>
        <end position="44"/>
    </location>
</feature>
<evidence type="ECO:0000313" key="2">
    <source>
        <dbReference type="EMBL" id="MCR1898551.1"/>
    </source>
</evidence>
<evidence type="ECO:0000256" key="1">
    <source>
        <dbReference type="SAM" id="Phobius"/>
    </source>
</evidence>
<feature type="transmembrane region" description="Helical" evidence="1">
    <location>
        <begin position="222"/>
        <end position="242"/>
    </location>
</feature>
<dbReference type="RefSeq" id="WP_257530047.1">
    <property type="nucleotide sequence ID" value="NZ_JANKAS010000004.1"/>
</dbReference>
<dbReference type="Proteomes" id="UP001205748">
    <property type="component" value="Unassembled WGS sequence"/>
</dbReference>
<dbReference type="Pfam" id="PF13687">
    <property type="entry name" value="DUF4153"/>
    <property type="match status" value="1"/>
</dbReference>
<feature type="transmembrane region" description="Helical" evidence="1">
    <location>
        <begin position="287"/>
        <end position="308"/>
    </location>
</feature>
<feature type="transmembrane region" description="Helical" evidence="1">
    <location>
        <begin position="182"/>
        <end position="201"/>
    </location>
</feature>
<feature type="transmembrane region" description="Helical" evidence="1">
    <location>
        <begin position="115"/>
        <end position="133"/>
    </location>
</feature>
<keyword evidence="1" id="KW-0812">Transmembrane</keyword>
<dbReference type="EMBL" id="JANKAS010000004">
    <property type="protein sequence ID" value="MCR1898551.1"/>
    <property type="molecule type" value="Genomic_DNA"/>
</dbReference>
<name>A0AAE3HDL8_9FIRM</name>
<comment type="caution">
    <text evidence="2">The sequence shown here is derived from an EMBL/GenBank/DDBJ whole genome shotgun (WGS) entry which is preliminary data.</text>
</comment>
<protein>
    <submittedName>
        <fullName evidence="2">DUF4153 domain-containing protein</fullName>
    </submittedName>
</protein>
<reference evidence="2" key="1">
    <citation type="submission" date="2022-07" db="EMBL/GenBank/DDBJ databases">
        <title>Enhanced cultured diversity of the mouse gut microbiota enables custom-made synthetic communities.</title>
        <authorList>
            <person name="Afrizal A."/>
        </authorList>
    </citation>
    <scope>NUCLEOTIDE SEQUENCE</scope>
    <source>
        <strain evidence="2">DSM 28593</strain>
    </source>
</reference>
<keyword evidence="3" id="KW-1185">Reference proteome</keyword>
<feature type="transmembrane region" description="Helical" evidence="1">
    <location>
        <begin position="320"/>
        <end position="338"/>
    </location>
</feature>
<feature type="transmembrane region" description="Helical" evidence="1">
    <location>
        <begin position="254"/>
        <end position="275"/>
    </location>
</feature>
<keyword evidence="1" id="KW-1133">Transmembrane helix</keyword>
<evidence type="ECO:0000313" key="3">
    <source>
        <dbReference type="Proteomes" id="UP001205748"/>
    </source>
</evidence>
<feature type="transmembrane region" description="Helical" evidence="1">
    <location>
        <begin position="56"/>
        <end position="73"/>
    </location>
</feature>
<sequence length="583" mass="67467">MKLFDSFKKITIGIYTSIRRFPVPLLFSTFLAILLMILTKISTYPSRPIEEVLKRVAMAVALGIPLSLCARMLFEKRGKERQSRLIVYSLGSAILPILYYFFFLKDLNMVSVTRYIGISLALYLAFIFIPYLGDRKNFEIYVLKLFTGFLVTYVYSAILYAGLSAILFTTNKLLGVPMESEIYVYTFLTVALIFAPAYFLAQVPKSKEDLSPMEYSKVFKVLLMYILMPLLSVYTFILYLYFGKIIVTMQWPVGLVSHLVLWYSILLTIVLFFIHPMRNENKWIKGFSQWAPLMVLPILLMMFVSMGIRIKAYGVTENRYYVFVLGLWVLGIMIYYAITKSKKNIVLLVSLSIVLLLSVLGPISSYSIANHSQNKRFSTVLKENSMIEGNHIKPASHNISKADKEQISGILHYFETQHDLKGIKYLPQDFKIENMEDIFGFAYTHPTSPVENEYFYLMIEENHKLFEISSYDYLYRFNSYLNKSQINDEVIDVILQSDSNSIIVGYEGIEIYQKDLTPYINKLYETYGLPQGTEAIPSEEMTIIDENDRLKVKLIFHNIEGQKEDSQKIKIENMDVNILIKIK</sequence>
<keyword evidence="1" id="KW-0472">Membrane</keyword>
<feature type="transmembrane region" description="Helical" evidence="1">
    <location>
        <begin position="85"/>
        <end position="103"/>
    </location>
</feature>
<dbReference type="AlphaFoldDB" id="A0AAE3HDL8"/>
<proteinExistence type="predicted"/>
<gene>
    <name evidence="2" type="ORF">NSA47_06040</name>
</gene>
<dbReference type="InterPro" id="IPR025291">
    <property type="entry name" value="DUF4153"/>
</dbReference>